<gene>
    <name evidence="4" type="primary">SLM2</name>
    <name evidence="4" type="ORF">LTR24_004874</name>
</gene>
<feature type="compositionally biased region" description="Polar residues" evidence="2">
    <location>
        <begin position="118"/>
        <end position="137"/>
    </location>
</feature>
<dbReference type="Pfam" id="PF20399">
    <property type="entry name" value="PH_20"/>
    <property type="match status" value="1"/>
</dbReference>
<feature type="compositionally biased region" description="Polar residues" evidence="2">
    <location>
        <begin position="990"/>
        <end position="1009"/>
    </location>
</feature>
<feature type="compositionally biased region" description="Polar residues" evidence="2">
    <location>
        <begin position="16"/>
        <end position="26"/>
    </location>
</feature>
<feature type="compositionally biased region" description="Polar residues" evidence="2">
    <location>
        <begin position="905"/>
        <end position="918"/>
    </location>
</feature>
<accession>A0ABR0KB51</accession>
<name>A0ABR0KB51_9EURO</name>
<dbReference type="InterPro" id="IPR046868">
    <property type="entry name" value="BAR_4"/>
</dbReference>
<dbReference type="Gene3D" id="2.30.29.30">
    <property type="entry name" value="Pleckstrin-homology domain (PH domain)/Phosphotyrosine-binding domain (PTB)"/>
    <property type="match status" value="1"/>
</dbReference>
<protein>
    <submittedName>
        <fullName evidence="4">Phosphatidylinositol 4,5-bisphosphate-binding protein</fullName>
    </submittedName>
</protein>
<evidence type="ECO:0000256" key="1">
    <source>
        <dbReference type="ARBA" id="ARBA00022553"/>
    </source>
</evidence>
<dbReference type="InterPro" id="IPR046869">
    <property type="entry name" value="SLM1/RGC1-like_PH"/>
</dbReference>
<feature type="region of interest" description="Disordered" evidence="2">
    <location>
        <begin position="961"/>
        <end position="1104"/>
    </location>
</feature>
<feature type="region of interest" description="Disordered" evidence="2">
    <location>
        <begin position="1"/>
        <end position="181"/>
    </location>
</feature>
<evidence type="ECO:0000313" key="5">
    <source>
        <dbReference type="Proteomes" id="UP001345013"/>
    </source>
</evidence>
<feature type="region of interest" description="Disordered" evidence="2">
    <location>
        <begin position="577"/>
        <end position="931"/>
    </location>
</feature>
<feature type="compositionally biased region" description="Low complexity" evidence="2">
    <location>
        <begin position="880"/>
        <end position="895"/>
    </location>
</feature>
<feature type="compositionally biased region" description="Polar residues" evidence="2">
    <location>
        <begin position="706"/>
        <end position="757"/>
    </location>
</feature>
<evidence type="ECO:0000259" key="3">
    <source>
        <dbReference type="PROSITE" id="PS50003"/>
    </source>
</evidence>
<feature type="compositionally biased region" description="Polar residues" evidence="2">
    <location>
        <begin position="1027"/>
        <end position="1044"/>
    </location>
</feature>
<organism evidence="4 5">
    <name type="scientific">Lithohypha guttulata</name>
    <dbReference type="NCBI Taxonomy" id="1690604"/>
    <lineage>
        <taxon>Eukaryota</taxon>
        <taxon>Fungi</taxon>
        <taxon>Dikarya</taxon>
        <taxon>Ascomycota</taxon>
        <taxon>Pezizomycotina</taxon>
        <taxon>Eurotiomycetes</taxon>
        <taxon>Chaetothyriomycetidae</taxon>
        <taxon>Chaetothyriales</taxon>
        <taxon>Trichomeriaceae</taxon>
        <taxon>Lithohypha</taxon>
    </lineage>
</organism>
<dbReference type="SUPFAM" id="SSF50729">
    <property type="entry name" value="PH domain-like"/>
    <property type="match status" value="1"/>
</dbReference>
<dbReference type="InterPro" id="IPR001849">
    <property type="entry name" value="PH_domain"/>
</dbReference>
<proteinExistence type="predicted"/>
<feature type="compositionally biased region" description="Polar residues" evidence="2">
    <location>
        <begin position="806"/>
        <end position="818"/>
    </location>
</feature>
<feature type="compositionally biased region" description="Polar residues" evidence="2">
    <location>
        <begin position="33"/>
        <end position="46"/>
    </location>
</feature>
<sequence>MSRPVTPASHVPPAQGTLSRPPSQRFVSGASPPAQSVRSRANSQRVVSGVSAPGHDALSRSNSQRIVSTGSRPVSRAGGDATGVDATDHYSGPGQGTSVLSQPGYHEEHPPNDAASGLQRTNSQMSQSATAVPSRGNTLKKKASLRGVGSVKRTGSKRSSYAGSVRSMQLGEKEKYEPSEEHNSAFYCPVPITGSPTDLLADRFQAWRKVLKDLINYFRDLQKSYETRSKTMHSASNVINNLSTPSNFMSSGGLADATYILQDFHKLSLNESNKSKDLENEVIVQLTGLRSDLQQKIKEIKSLSGDFKNSVGKEQEGTRKAVRALQESLGSVDHDAASTAGKGDPYLVKMGVDRQLERHIQEENYLHRAYLNLEASGRELESIVVGEIQKAYNVLAGIMKREADNSYEAAEKLREGPVAMPKDHEWDVFVSHNSQMVDPRVPVRQAQQITYAGQDHPAAIEVRSGMLERKSKYLKNYTPGWYVLSPTHLHEFKSADRIAAQSPVMSLYLPEQKLGTHSEPGSNSHKFMLKGRQTGSMHRGHSWIFRAETHDTMLAWFGVIKELTEKSGEARNEYVRRTHARTVSSGSLKAPSIGSTGSGMEDDEADVAPFSGEQSIRGQSVAAEGPVALEPGAADYDGVDDNRSEPGWRPQRPTPGGRFPSDLNVQRGLQAPLSPSSGDSVDTTDREAIAAPGPFRISGHPMAEGTSHQPKTEFQQPQGEHQEIYNQPQGEQQAYDQPQGGVQQPYQSPTVEQQAYNQPLGGFRQTRQQPQVEQPAYNQPLGREQAYQEPQPEFQQSHQPRDEQQTYHQPQGGLQQAYQEPPPEFQSIQHQSQVPYPAQTHSEPQHEFQQTHQPRGEQQTDHQPQGGLQQAYQEPQRGLQQTPQQPQAPYYAAQQSGNELAGSAGSANNDTAGISSYTAGDHKRVAPTSDGAVPIETASTYGEWMAPLAAGVGGAGVGAAGAHAYQQHKHQPHPEPESKSQLDSEHLHDQQNAIPAAGQSSAPINSSTAAPVDAPTRPRAMTDSTRDTSINTMTSGYTGSTVPTSLGAGSDAPASSGQRGTTETPPPNRPWGKSDPPLDTYTPSNTATFSGHGATTLPHVRPEMPHLAKSVQTISDLHIPGEYPKASATENQYREYYE</sequence>
<keyword evidence="1" id="KW-0597">Phosphoprotein</keyword>
<evidence type="ECO:0000313" key="4">
    <source>
        <dbReference type="EMBL" id="KAK5092833.1"/>
    </source>
</evidence>
<dbReference type="CDD" id="cd13311">
    <property type="entry name" value="PH_Slm1"/>
    <property type="match status" value="1"/>
</dbReference>
<dbReference type="PROSITE" id="PS50003">
    <property type="entry name" value="PH_DOMAIN"/>
    <property type="match status" value="1"/>
</dbReference>
<feature type="compositionally biased region" description="Polar residues" evidence="2">
    <location>
        <begin position="861"/>
        <end position="873"/>
    </location>
</feature>
<evidence type="ECO:0000256" key="2">
    <source>
        <dbReference type="SAM" id="MobiDB-lite"/>
    </source>
</evidence>
<dbReference type="EMBL" id="JAVRRG010000052">
    <property type="protein sequence ID" value="KAK5092833.1"/>
    <property type="molecule type" value="Genomic_DNA"/>
</dbReference>
<dbReference type="PANTHER" id="PTHR31941">
    <property type="entry name" value="CYTOSKELETAL SIGNALING PROTEIN SLM1"/>
    <property type="match status" value="1"/>
</dbReference>
<dbReference type="SMART" id="SM00233">
    <property type="entry name" value="PH"/>
    <property type="match status" value="1"/>
</dbReference>
<dbReference type="Proteomes" id="UP001345013">
    <property type="component" value="Unassembled WGS sequence"/>
</dbReference>
<dbReference type="Pfam" id="PF20400">
    <property type="entry name" value="BAR_4"/>
    <property type="match status" value="1"/>
</dbReference>
<feature type="compositionally biased region" description="Polar residues" evidence="2">
    <location>
        <begin position="1053"/>
        <end position="1063"/>
    </location>
</feature>
<feature type="compositionally biased region" description="Polar residues" evidence="2">
    <location>
        <begin position="826"/>
        <end position="853"/>
    </location>
</feature>
<keyword evidence="5" id="KW-1185">Reference proteome</keyword>
<feature type="compositionally biased region" description="Basic and acidic residues" evidence="2">
    <location>
        <begin position="972"/>
        <end position="989"/>
    </location>
</feature>
<dbReference type="InterPro" id="IPR011993">
    <property type="entry name" value="PH-like_dom_sf"/>
</dbReference>
<dbReference type="InterPro" id="IPR043453">
    <property type="entry name" value="Slm1_PH"/>
</dbReference>
<feature type="compositionally biased region" description="Basic and acidic residues" evidence="2">
    <location>
        <begin position="171"/>
        <end position="181"/>
    </location>
</feature>
<feature type="domain" description="PH" evidence="3">
    <location>
        <begin position="460"/>
        <end position="565"/>
    </location>
</feature>
<comment type="caution">
    <text evidence="4">The sequence shown here is derived from an EMBL/GenBank/DDBJ whole genome shotgun (WGS) entry which is preliminary data.</text>
</comment>
<feature type="compositionally biased region" description="Polar residues" evidence="2">
    <location>
        <begin position="59"/>
        <end position="72"/>
    </location>
</feature>
<reference evidence="4 5" key="1">
    <citation type="submission" date="2023-08" db="EMBL/GenBank/DDBJ databases">
        <title>Black Yeasts Isolated from many extreme environments.</title>
        <authorList>
            <person name="Coleine C."/>
            <person name="Stajich J.E."/>
            <person name="Selbmann L."/>
        </authorList>
    </citation>
    <scope>NUCLEOTIDE SEQUENCE [LARGE SCALE GENOMIC DNA]</scope>
    <source>
        <strain evidence="4 5">CCFEE 5885</strain>
    </source>
</reference>
<dbReference type="PANTHER" id="PTHR31941:SF16">
    <property type="entry name" value="PHOSPHATIDYLINOSITOL 4,5-BISPHOSPHATE-BINDING PROTEIN SLM1-RELATED"/>
    <property type="match status" value="1"/>
</dbReference>